<evidence type="ECO:0000313" key="2">
    <source>
        <dbReference type="Proteomes" id="UP000288216"/>
    </source>
</evidence>
<dbReference type="EMBL" id="BFAA01009590">
    <property type="protein sequence ID" value="GCB80303.1"/>
    <property type="molecule type" value="Genomic_DNA"/>
</dbReference>
<accession>A0A401Q4K1</accession>
<dbReference type="Proteomes" id="UP000288216">
    <property type="component" value="Unassembled WGS sequence"/>
</dbReference>
<gene>
    <name evidence="1" type="ORF">scyTo_0016154</name>
</gene>
<protein>
    <submittedName>
        <fullName evidence="1">Uncharacterized protein</fullName>
    </submittedName>
</protein>
<organism evidence="1 2">
    <name type="scientific">Scyliorhinus torazame</name>
    <name type="common">Cloudy catshark</name>
    <name type="synonym">Catulus torazame</name>
    <dbReference type="NCBI Taxonomy" id="75743"/>
    <lineage>
        <taxon>Eukaryota</taxon>
        <taxon>Metazoa</taxon>
        <taxon>Chordata</taxon>
        <taxon>Craniata</taxon>
        <taxon>Vertebrata</taxon>
        <taxon>Chondrichthyes</taxon>
        <taxon>Elasmobranchii</taxon>
        <taxon>Galeomorphii</taxon>
        <taxon>Galeoidea</taxon>
        <taxon>Carcharhiniformes</taxon>
        <taxon>Scyliorhinidae</taxon>
        <taxon>Scyliorhinus</taxon>
    </lineage>
</organism>
<sequence>MEMKMLPDLLNIFSICSYLRSSFLIHQAEGIGMCTFLSKFSTHEAAPHADDLLLNCHNVPDSRLLLECNSCYDIECSILSDVFD</sequence>
<evidence type="ECO:0000313" key="1">
    <source>
        <dbReference type="EMBL" id="GCB80303.1"/>
    </source>
</evidence>
<name>A0A401Q4K1_SCYTO</name>
<keyword evidence="2" id="KW-1185">Reference proteome</keyword>
<comment type="caution">
    <text evidence="1">The sequence shown here is derived from an EMBL/GenBank/DDBJ whole genome shotgun (WGS) entry which is preliminary data.</text>
</comment>
<proteinExistence type="predicted"/>
<dbReference type="AlphaFoldDB" id="A0A401Q4K1"/>
<reference evidence="1 2" key="1">
    <citation type="journal article" date="2018" name="Nat. Ecol. Evol.">
        <title>Shark genomes provide insights into elasmobranch evolution and the origin of vertebrates.</title>
        <authorList>
            <person name="Hara Y"/>
            <person name="Yamaguchi K"/>
            <person name="Onimaru K"/>
            <person name="Kadota M"/>
            <person name="Koyanagi M"/>
            <person name="Keeley SD"/>
            <person name="Tatsumi K"/>
            <person name="Tanaka K"/>
            <person name="Motone F"/>
            <person name="Kageyama Y"/>
            <person name="Nozu R"/>
            <person name="Adachi N"/>
            <person name="Nishimura O"/>
            <person name="Nakagawa R"/>
            <person name="Tanegashima C"/>
            <person name="Kiyatake I"/>
            <person name="Matsumoto R"/>
            <person name="Murakumo K"/>
            <person name="Nishida K"/>
            <person name="Terakita A"/>
            <person name="Kuratani S"/>
            <person name="Sato K"/>
            <person name="Hyodo S Kuraku.S."/>
        </authorList>
    </citation>
    <scope>NUCLEOTIDE SEQUENCE [LARGE SCALE GENOMIC DNA]</scope>
</reference>